<dbReference type="AlphaFoldDB" id="A0A3B0WF63"/>
<proteinExistence type="predicted"/>
<name>A0A3B0WF63_9ZZZZ</name>
<organism evidence="1">
    <name type="scientific">hydrothermal vent metagenome</name>
    <dbReference type="NCBI Taxonomy" id="652676"/>
    <lineage>
        <taxon>unclassified sequences</taxon>
        <taxon>metagenomes</taxon>
        <taxon>ecological metagenomes</taxon>
    </lineage>
</organism>
<reference evidence="1" key="1">
    <citation type="submission" date="2018-06" db="EMBL/GenBank/DDBJ databases">
        <authorList>
            <person name="Zhirakovskaya E."/>
        </authorList>
    </citation>
    <scope>NUCLEOTIDE SEQUENCE</scope>
</reference>
<protein>
    <submittedName>
        <fullName evidence="1">Uncharacterized protein</fullName>
    </submittedName>
</protein>
<sequence>MSEKFDLNKAVDKLQSSADLTDATLKTELESYLELN</sequence>
<evidence type="ECO:0000313" key="1">
    <source>
        <dbReference type="EMBL" id="VAW51070.1"/>
    </source>
</evidence>
<accession>A0A3B0WF63</accession>
<dbReference type="EMBL" id="UOFE01000013">
    <property type="protein sequence ID" value="VAW51070.1"/>
    <property type="molecule type" value="Genomic_DNA"/>
</dbReference>
<gene>
    <name evidence="1" type="ORF">MNBD_GAMMA05-948</name>
</gene>